<dbReference type="Proteomes" id="UP000823769">
    <property type="component" value="Unassembled WGS sequence"/>
</dbReference>
<sequence>MGSREEIFEKLRANTAATYDYPDLGPLESEALTYSDRAAAFCESLTEAGGRAVTAPAGTASEDLAAFVAQTLSVEYPGVRSVVTAPGVDLSGLLPEEVKLSAVGDFQSPEALDGSDVAVVRARFGVAENGAVWIDDFGKYRALLFIAEALVIVLDRNEIVDNMHQAYVRNELQAPRSFGTFISGPSKTADIEQALVFGAHGARSVTVVLV</sequence>
<dbReference type="InterPro" id="IPR003741">
    <property type="entry name" value="LUD_dom"/>
</dbReference>
<dbReference type="EMBL" id="JADILW010000075">
    <property type="protein sequence ID" value="MBO8480513.1"/>
    <property type="molecule type" value="Genomic_DNA"/>
</dbReference>
<reference evidence="2" key="2">
    <citation type="journal article" date="2021" name="PeerJ">
        <title>Extensive microbial diversity within the chicken gut microbiome revealed by metagenomics and culture.</title>
        <authorList>
            <person name="Gilroy R."/>
            <person name="Ravi A."/>
            <person name="Getino M."/>
            <person name="Pursley I."/>
            <person name="Horton D.L."/>
            <person name="Alikhan N.F."/>
            <person name="Baker D."/>
            <person name="Gharbi K."/>
            <person name="Hall N."/>
            <person name="Watson M."/>
            <person name="Adriaenssens E.M."/>
            <person name="Foster-Nyarko E."/>
            <person name="Jarju S."/>
            <person name="Secka A."/>
            <person name="Antonio M."/>
            <person name="Oren A."/>
            <person name="Chaudhuri R.R."/>
            <person name="La Ragione R."/>
            <person name="Hildebrand F."/>
            <person name="Pallen M.J."/>
        </authorList>
    </citation>
    <scope>NUCLEOTIDE SEQUENCE</scope>
    <source>
        <strain evidence="2">B3-1481</strain>
    </source>
</reference>
<evidence type="ECO:0000259" key="1">
    <source>
        <dbReference type="Pfam" id="PF02589"/>
    </source>
</evidence>
<protein>
    <submittedName>
        <fullName evidence="2">LUD domain-containing protein</fullName>
    </submittedName>
</protein>
<reference evidence="2" key="1">
    <citation type="submission" date="2020-10" db="EMBL/GenBank/DDBJ databases">
        <authorList>
            <person name="Gilroy R."/>
        </authorList>
    </citation>
    <scope>NUCLEOTIDE SEQUENCE</scope>
    <source>
        <strain evidence="2">B3-1481</strain>
    </source>
</reference>
<gene>
    <name evidence="2" type="ORF">IAB76_05340</name>
</gene>
<dbReference type="InterPro" id="IPR037171">
    <property type="entry name" value="NagB/RpiA_transferase-like"/>
</dbReference>
<dbReference type="AlphaFoldDB" id="A0A9D9NPE1"/>
<dbReference type="PANTHER" id="PTHR43682">
    <property type="entry name" value="LACTATE UTILIZATION PROTEIN C"/>
    <property type="match status" value="1"/>
</dbReference>
<dbReference type="InterPro" id="IPR024185">
    <property type="entry name" value="FTHF_cligase-like_sf"/>
</dbReference>
<evidence type="ECO:0000313" key="2">
    <source>
        <dbReference type="EMBL" id="MBO8480513.1"/>
    </source>
</evidence>
<feature type="domain" description="LUD" evidence="1">
    <location>
        <begin position="113"/>
        <end position="210"/>
    </location>
</feature>
<dbReference type="SUPFAM" id="SSF100950">
    <property type="entry name" value="NagB/RpiA/CoA transferase-like"/>
    <property type="match status" value="1"/>
</dbReference>
<evidence type="ECO:0000313" key="3">
    <source>
        <dbReference type="Proteomes" id="UP000823769"/>
    </source>
</evidence>
<name>A0A9D9NPE1_9BACT</name>
<dbReference type="Pfam" id="PF02589">
    <property type="entry name" value="LUD_dom"/>
    <property type="match status" value="1"/>
</dbReference>
<accession>A0A9D9NPE1</accession>
<comment type="caution">
    <text evidence="2">The sequence shown here is derived from an EMBL/GenBank/DDBJ whole genome shotgun (WGS) entry which is preliminary data.</text>
</comment>
<dbReference type="Gene3D" id="3.40.50.10420">
    <property type="entry name" value="NagB/RpiA/CoA transferase-like"/>
    <property type="match status" value="1"/>
</dbReference>
<proteinExistence type="predicted"/>
<organism evidence="2 3">
    <name type="scientific">Candidatus Cryptobacteroides avistercoris</name>
    <dbReference type="NCBI Taxonomy" id="2840758"/>
    <lineage>
        <taxon>Bacteria</taxon>
        <taxon>Pseudomonadati</taxon>
        <taxon>Bacteroidota</taxon>
        <taxon>Bacteroidia</taxon>
        <taxon>Bacteroidales</taxon>
        <taxon>Candidatus Cryptobacteroides</taxon>
    </lineage>
</organism>
<dbReference type="PANTHER" id="PTHR43682:SF1">
    <property type="entry name" value="LACTATE UTILIZATION PROTEIN C"/>
    <property type="match status" value="1"/>
</dbReference>